<dbReference type="CDD" id="cd03801">
    <property type="entry name" value="GT4_PimA-like"/>
    <property type="match status" value="1"/>
</dbReference>
<name>A0A1F7JBX0_9BACT</name>
<gene>
    <name evidence="3" type="ORF">A2970_00495</name>
</gene>
<dbReference type="Gene3D" id="3.40.50.2000">
    <property type="entry name" value="Glycogen Phosphorylase B"/>
    <property type="match status" value="1"/>
</dbReference>
<protein>
    <recommendedName>
        <fullName evidence="2">Glycosyl transferase family 1 domain-containing protein</fullName>
    </recommendedName>
</protein>
<dbReference type="GO" id="GO:0004378">
    <property type="term" value="F:GDP-Man:Man(1)GlcNAc(2)-PP-Dol alpha-1,3-mannosyltransferase activity"/>
    <property type="evidence" value="ECO:0007669"/>
    <property type="project" value="InterPro"/>
</dbReference>
<dbReference type="AlphaFoldDB" id="A0A1F7JBX0"/>
<accession>A0A1F7JBX0</accession>
<dbReference type="Pfam" id="PF00534">
    <property type="entry name" value="Glycos_transf_1"/>
    <property type="match status" value="1"/>
</dbReference>
<dbReference type="Proteomes" id="UP000178857">
    <property type="component" value="Unassembled WGS sequence"/>
</dbReference>
<comment type="caution">
    <text evidence="3">The sequence shown here is derived from an EMBL/GenBank/DDBJ whole genome shotgun (WGS) entry which is preliminary data.</text>
</comment>
<proteinExistence type="predicted"/>
<feature type="domain" description="Glycosyl transferase family 1" evidence="2">
    <location>
        <begin position="163"/>
        <end position="337"/>
    </location>
</feature>
<evidence type="ECO:0000313" key="4">
    <source>
        <dbReference type="Proteomes" id="UP000178857"/>
    </source>
</evidence>
<evidence type="ECO:0000256" key="1">
    <source>
        <dbReference type="ARBA" id="ARBA00022679"/>
    </source>
</evidence>
<dbReference type="InterPro" id="IPR001296">
    <property type="entry name" value="Glyco_trans_1"/>
</dbReference>
<dbReference type="GO" id="GO:0012505">
    <property type="term" value="C:endomembrane system"/>
    <property type="evidence" value="ECO:0007669"/>
    <property type="project" value="TreeGrafter"/>
</dbReference>
<keyword evidence="1" id="KW-0808">Transferase</keyword>
<reference evidence="3 4" key="1">
    <citation type="journal article" date="2016" name="Nat. Commun.">
        <title>Thousands of microbial genomes shed light on interconnected biogeochemical processes in an aquifer system.</title>
        <authorList>
            <person name="Anantharaman K."/>
            <person name="Brown C.T."/>
            <person name="Hug L.A."/>
            <person name="Sharon I."/>
            <person name="Castelle C.J."/>
            <person name="Probst A.J."/>
            <person name="Thomas B.C."/>
            <person name="Singh A."/>
            <person name="Wilkins M.J."/>
            <person name="Karaoz U."/>
            <person name="Brodie E.L."/>
            <person name="Williams K.H."/>
            <person name="Hubbard S.S."/>
            <person name="Banfield J.F."/>
        </authorList>
    </citation>
    <scope>NUCLEOTIDE SEQUENCE [LARGE SCALE GENOMIC DNA]</scope>
</reference>
<dbReference type="PANTHER" id="PTHR45918">
    <property type="entry name" value="ALPHA-1,3/1,6-MANNOSYLTRANSFERASE ALG2"/>
    <property type="match status" value="1"/>
</dbReference>
<dbReference type="InterPro" id="IPR027054">
    <property type="entry name" value="ALG2"/>
</dbReference>
<dbReference type="PANTHER" id="PTHR45918:SF1">
    <property type="entry name" value="ALPHA-1,3_1,6-MANNOSYLTRANSFERASE ALG2"/>
    <property type="match status" value="1"/>
</dbReference>
<dbReference type="STRING" id="1802069.A2970_00495"/>
<evidence type="ECO:0000259" key="2">
    <source>
        <dbReference type="Pfam" id="PF00534"/>
    </source>
</evidence>
<dbReference type="EMBL" id="MGAT01000006">
    <property type="protein sequence ID" value="OGK53091.1"/>
    <property type="molecule type" value="Genomic_DNA"/>
</dbReference>
<dbReference type="SUPFAM" id="SSF53756">
    <property type="entry name" value="UDP-Glycosyltransferase/glycogen phosphorylase"/>
    <property type="match status" value="1"/>
</dbReference>
<sequence>MKKNKRASLYDPYLDTLGGGEKYILSVLKALSEKGTEIDVFWNKNLSYEIRARFSLNFKINWRPVEEISSSFRAWQALRHYDYFFYVTDGSYFASSAKKNFVYAMVPDKNLYRLDLVNKIKLHNYKFITHSNLTQTWLKKFGLKSEVILPCLDDKLLLGLSLKKERVILTVGRFFRHLHSKRQDVAIKTFKQLKKTSSLFEDYKLVLAGGFKKEDKSYFSELKKLADSDKSIIFKTNVSISELHKFYKRASYYWHFAGYGVDEKKHPEAVEHLGITPLEAMASGCLTFCYSAGGPKETIDNGKTGFLFKNDKELIKKMGYLEINPNRKKAIMERAKKDTKKEYNYSVFKKKVLNSL</sequence>
<organism evidence="3 4">
    <name type="scientific">Candidatus Roizmanbacteria bacterium RIFCSPLOWO2_01_FULL_44_13</name>
    <dbReference type="NCBI Taxonomy" id="1802069"/>
    <lineage>
        <taxon>Bacteria</taxon>
        <taxon>Candidatus Roizmaniibacteriota</taxon>
    </lineage>
</organism>
<evidence type="ECO:0000313" key="3">
    <source>
        <dbReference type="EMBL" id="OGK53091.1"/>
    </source>
</evidence>